<dbReference type="InterPro" id="IPR025558">
    <property type="entry name" value="DUF4283"/>
</dbReference>
<sequence length="164" mass="18676">MASSSNTSQSFFEIAIEDEIEGGLDLQELGAVDFPSMQQTLVALWKPGKGVYIKELDANRKLFYFFHEIDIKRVIEGSPWYFNRKALIISRTKNNSNPRCITLGTLDLWVQIHDLQIGFMTSTILQAVGDYIGAFVECCPNNFMGIWRDYMRIGVTINLSKPLK</sequence>
<reference evidence="2" key="1">
    <citation type="submission" date="2021-03" db="UniProtKB">
        <authorList>
            <consortium name="EnsemblPlants"/>
        </authorList>
    </citation>
    <scope>IDENTIFICATION</scope>
</reference>
<keyword evidence="3" id="KW-1185">Reference proteome</keyword>
<evidence type="ECO:0000313" key="3">
    <source>
        <dbReference type="Proteomes" id="UP000596661"/>
    </source>
</evidence>
<dbReference type="AlphaFoldDB" id="A0A803QNR9"/>
<dbReference type="Proteomes" id="UP000596661">
    <property type="component" value="Unassembled WGS sequence"/>
</dbReference>
<name>A0A803QNR9_CANSA</name>
<dbReference type="OMA" id="PICTHIM"/>
<feature type="domain" description="DUF4283" evidence="1">
    <location>
        <begin position="33"/>
        <end position="95"/>
    </location>
</feature>
<organism evidence="2 3">
    <name type="scientific">Cannabis sativa</name>
    <name type="common">Hemp</name>
    <name type="synonym">Marijuana</name>
    <dbReference type="NCBI Taxonomy" id="3483"/>
    <lineage>
        <taxon>Eukaryota</taxon>
        <taxon>Viridiplantae</taxon>
        <taxon>Streptophyta</taxon>
        <taxon>Embryophyta</taxon>
        <taxon>Tracheophyta</taxon>
        <taxon>Spermatophyta</taxon>
        <taxon>Magnoliopsida</taxon>
        <taxon>eudicotyledons</taxon>
        <taxon>Gunneridae</taxon>
        <taxon>Pentapetalae</taxon>
        <taxon>rosids</taxon>
        <taxon>fabids</taxon>
        <taxon>Rosales</taxon>
        <taxon>Cannabaceae</taxon>
        <taxon>Cannabis</taxon>
    </lineage>
</organism>
<dbReference type="Pfam" id="PF14111">
    <property type="entry name" value="DUF4283"/>
    <property type="match status" value="1"/>
</dbReference>
<accession>A0A803QNR9</accession>
<dbReference type="InterPro" id="IPR040256">
    <property type="entry name" value="At4g02000-like"/>
</dbReference>
<protein>
    <recommendedName>
        <fullName evidence="1">DUF4283 domain-containing protein</fullName>
    </recommendedName>
</protein>
<evidence type="ECO:0000259" key="1">
    <source>
        <dbReference type="Pfam" id="PF14111"/>
    </source>
</evidence>
<dbReference type="EMBL" id="UZAU01000801">
    <property type="status" value="NOT_ANNOTATED_CDS"/>
    <property type="molecule type" value="Genomic_DNA"/>
</dbReference>
<dbReference type="PANTHER" id="PTHR31286">
    <property type="entry name" value="GLYCINE-RICH CELL WALL STRUCTURAL PROTEIN 1.8-LIKE"/>
    <property type="match status" value="1"/>
</dbReference>
<dbReference type="Gramene" id="evm.model.10.427">
    <property type="protein sequence ID" value="cds.evm.model.10.427"/>
    <property type="gene ID" value="evm.TU.10.427"/>
</dbReference>
<proteinExistence type="predicted"/>
<dbReference type="EnsemblPlants" id="evm.model.10.427">
    <property type="protein sequence ID" value="cds.evm.model.10.427"/>
    <property type="gene ID" value="evm.TU.10.427"/>
</dbReference>
<dbReference type="PANTHER" id="PTHR31286:SF183">
    <property type="entry name" value="CCHC-TYPE DOMAIN-CONTAINING PROTEIN"/>
    <property type="match status" value="1"/>
</dbReference>
<evidence type="ECO:0000313" key="2">
    <source>
        <dbReference type="EnsemblPlants" id="cds.evm.model.10.427"/>
    </source>
</evidence>